<dbReference type="Proteomes" id="UP000265520">
    <property type="component" value="Unassembled WGS sequence"/>
</dbReference>
<evidence type="ECO:0000313" key="3">
    <source>
        <dbReference type="Proteomes" id="UP000265520"/>
    </source>
</evidence>
<name>A0A392WH79_9FABA</name>
<proteinExistence type="predicted"/>
<dbReference type="AlphaFoldDB" id="A0A392WH79"/>
<evidence type="ECO:0000256" key="1">
    <source>
        <dbReference type="SAM" id="MobiDB-lite"/>
    </source>
</evidence>
<evidence type="ECO:0000313" key="2">
    <source>
        <dbReference type="EMBL" id="MCI97595.1"/>
    </source>
</evidence>
<protein>
    <submittedName>
        <fullName evidence="2">Uncharacterized protein</fullName>
    </submittedName>
</protein>
<sequence length="32" mass="3230">IFDPGHGSSYPSTGAYSGPHHYDEGDGNGPGP</sequence>
<reference evidence="2 3" key="1">
    <citation type="journal article" date="2018" name="Front. Plant Sci.">
        <title>Red Clover (Trifolium pratense) and Zigzag Clover (T. medium) - A Picture of Genomic Similarities and Differences.</title>
        <authorList>
            <person name="Dluhosova J."/>
            <person name="Istvanek J."/>
            <person name="Nedelnik J."/>
            <person name="Repkova J."/>
        </authorList>
    </citation>
    <scope>NUCLEOTIDE SEQUENCE [LARGE SCALE GENOMIC DNA]</scope>
    <source>
        <strain evidence="3">cv. 10/8</strain>
        <tissue evidence="2">Leaf</tissue>
    </source>
</reference>
<comment type="caution">
    <text evidence="2">The sequence shown here is derived from an EMBL/GenBank/DDBJ whole genome shotgun (WGS) entry which is preliminary data.</text>
</comment>
<feature type="region of interest" description="Disordered" evidence="1">
    <location>
        <begin position="1"/>
        <end position="32"/>
    </location>
</feature>
<dbReference type="EMBL" id="LXQA011448439">
    <property type="protein sequence ID" value="MCI97595.1"/>
    <property type="molecule type" value="Genomic_DNA"/>
</dbReference>
<accession>A0A392WH79</accession>
<organism evidence="2 3">
    <name type="scientific">Trifolium medium</name>
    <dbReference type="NCBI Taxonomy" id="97028"/>
    <lineage>
        <taxon>Eukaryota</taxon>
        <taxon>Viridiplantae</taxon>
        <taxon>Streptophyta</taxon>
        <taxon>Embryophyta</taxon>
        <taxon>Tracheophyta</taxon>
        <taxon>Spermatophyta</taxon>
        <taxon>Magnoliopsida</taxon>
        <taxon>eudicotyledons</taxon>
        <taxon>Gunneridae</taxon>
        <taxon>Pentapetalae</taxon>
        <taxon>rosids</taxon>
        <taxon>fabids</taxon>
        <taxon>Fabales</taxon>
        <taxon>Fabaceae</taxon>
        <taxon>Papilionoideae</taxon>
        <taxon>50 kb inversion clade</taxon>
        <taxon>NPAAA clade</taxon>
        <taxon>Hologalegina</taxon>
        <taxon>IRL clade</taxon>
        <taxon>Trifolieae</taxon>
        <taxon>Trifolium</taxon>
    </lineage>
</organism>
<feature type="non-terminal residue" evidence="2">
    <location>
        <position position="1"/>
    </location>
</feature>
<keyword evidence="3" id="KW-1185">Reference proteome</keyword>